<evidence type="ECO:0000259" key="2">
    <source>
        <dbReference type="PROSITE" id="PS50188"/>
    </source>
</evidence>
<dbReference type="AlphaFoldDB" id="A0A915KSG6"/>
<dbReference type="InterPro" id="IPR043136">
    <property type="entry name" value="B30.2/SPRY_sf"/>
</dbReference>
<dbReference type="Pfam" id="PF00622">
    <property type="entry name" value="SPRY"/>
    <property type="match status" value="1"/>
</dbReference>
<organism evidence="3 4">
    <name type="scientific">Romanomermis culicivorax</name>
    <name type="common">Nematode worm</name>
    <dbReference type="NCBI Taxonomy" id="13658"/>
    <lineage>
        <taxon>Eukaryota</taxon>
        <taxon>Metazoa</taxon>
        <taxon>Ecdysozoa</taxon>
        <taxon>Nematoda</taxon>
        <taxon>Enoplea</taxon>
        <taxon>Dorylaimia</taxon>
        <taxon>Mermithida</taxon>
        <taxon>Mermithoidea</taxon>
        <taxon>Mermithidae</taxon>
        <taxon>Romanomermis</taxon>
    </lineage>
</organism>
<keyword evidence="3" id="KW-1185">Reference proteome</keyword>
<protein>
    <recommendedName>
        <fullName evidence="1">SPRY domain-containing protein 7</fullName>
    </recommendedName>
</protein>
<dbReference type="SMART" id="SM00449">
    <property type="entry name" value="SPRY"/>
    <property type="match status" value="1"/>
</dbReference>
<dbReference type="Gene3D" id="2.60.120.920">
    <property type="match status" value="1"/>
</dbReference>
<dbReference type="InterPro" id="IPR013320">
    <property type="entry name" value="ConA-like_dom_sf"/>
</dbReference>
<accession>A0A915KSG6</accession>
<evidence type="ECO:0000313" key="3">
    <source>
        <dbReference type="Proteomes" id="UP000887565"/>
    </source>
</evidence>
<dbReference type="WBParaSite" id="nRc.2.0.1.t41045-RA">
    <property type="protein sequence ID" value="nRc.2.0.1.t41045-RA"/>
    <property type="gene ID" value="nRc.2.0.1.g41045"/>
</dbReference>
<dbReference type="PANTHER" id="PTHR20951">
    <property type="entry name" value="C13ORF1 PROTEIN-RELATED"/>
    <property type="match status" value="1"/>
</dbReference>
<evidence type="ECO:0000256" key="1">
    <source>
        <dbReference type="ARBA" id="ARBA00021772"/>
    </source>
</evidence>
<dbReference type="PANTHER" id="PTHR20951:SF2">
    <property type="entry name" value="SPRY DOMAIN-CONTAINING PROTEIN 7"/>
    <property type="match status" value="1"/>
</dbReference>
<name>A0A915KSG6_ROMCU</name>
<dbReference type="PROSITE" id="PS50188">
    <property type="entry name" value="B302_SPRY"/>
    <property type="match status" value="1"/>
</dbReference>
<proteinExistence type="predicted"/>
<dbReference type="SUPFAM" id="SSF49899">
    <property type="entry name" value="Concanavalin A-like lectins/glucanases"/>
    <property type="match status" value="1"/>
</dbReference>
<dbReference type="CDD" id="cd12880">
    <property type="entry name" value="SPRYD7"/>
    <property type="match status" value="1"/>
</dbReference>
<sequence length="200" mass="22141">MAGCLRMFVECVQGPSFFKSNNHVRMEETPVVGLDTENLGSEVVILKNGRRICGTGGAIGNAPLVQNKSYFEVKVQQSGIWCIGLGTKKCDFNKLDETLKQQDVILLKDDSNVYQNGAVVASGKQKIEEGDVIGVTYDHAEVEFYVNGEKFDCTVPAMKATTVYPILFVDDGAILDVQFSDFYHRIPDGFDKIMLEQTLL</sequence>
<dbReference type="InterPro" id="IPR035766">
    <property type="entry name" value="SPRYD7"/>
</dbReference>
<evidence type="ECO:0000313" key="4">
    <source>
        <dbReference type="WBParaSite" id="nRc.2.0.1.t41045-RA"/>
    </source>
</evidence>
<dbReference type="Proteomes" id="UP000887565">
    <property type="component" value="Unplaced"/>
</dbReference>
<dbReference type="InterPro" id="IPR003877">
    <property type="entry name" value="SPRY_dom"/>
</dbReference>
<dbReference type="OMA" id="HMGNEVV"/>
<feature type="domain" description="B30.2/SPRY" evidence="2">
    <location>
        <begin position="1"/>
        <end position="184"/>
    </location>
</feature>
<dbReference type="InterPro" id="IPR001870">
    <property type="entry name" value="B30.2/SPRY"/>
</dbReference>
<reference evidence="4" key="1">
    <citation type="submission" date="2022-11" db="UniProtKB">
        <authorList>
            <consortium name="WormBaseParasite"/>
        </authorList>
    </citation>
    <scope>IDENTIFICATION</scope>
</reference>